<dbReference type="Gramene" id="TVU30036">
    <property type="protein sequence ID" value="TVU30036"/>
    <property type="gene ID" value="EJB05_21638"/>
</dbReference>
<evidence type="ECO:0000313" key="4">
    <source>
        <dbReference type="EMBL" id="TVU30036.1"/>
    </source>
</evidence>
<dbReference type="SUPFAM" id="SSF48403">
    <property type="entry name" value="Ankyrin repeat"/>
    <property type="match status" value="1"/>
</dbReference>
<dbReference type="Proteomes" id="UP000324897">
    <property type="component" value="Chromosome 1"/>
</dbReference>
<evidence type="ECO:0000256" key="2">
    <source>
        <dbReference type="PROSITE-ProRule" id="PRU00339"/>
    </source>
</evidence>
<dbReference type="OrthoDB" id="676943at2759"/>
<keyword evidence="5" id="KW-1185">Reference proteome</keyword>
<dbReference type="SUPFAM" id="SSF48452">
    <property type="entry name" value="TPR-like"/>
    <property type="match status" value="1"/>
</dbReference>
<dbReference type="Gene3D" id="1.25.40.20">
    <property type="entry name" value="Ankyrin repeat-containing domain"/>
    <property type="match status" value="3"/>
</dbReference>
<comment type="caution">
    <text evidence="4">The sequence shown here is derived from an EMBL/GenBank/DDBJ whole genome shotgun (WGS) entry which is preliminary data.</text>
</comment>
<feature type="repeat" description="ANK" evidence="1">
    <location>
        <begin position="197"/>
        <end position="229"/>
    </location>
</feature>
<keyword evidence="1" id="KW-0040">ANK repeat</keyword>
<dbReference type="PANTHER" id="PTHR46224">
    <property type="entry name" value="ANKYRIN REPEAT FAMILY PROTEIN"/>
    <property type="match status" value="1"/>
</dbReference>
<dbReference type="InterPro" id="IPR019734">
    <property type="entry name" value="TPR_rpt"/>
</dbReference>
<dbReference type="EMBL" id="RWGY01000011">
    <property type="protein sequence ID" value="TVU30036.1"/>
    <property type="molecule type" value="Genomic_DNA"/>
</dbReference>
<evidence type="ECO:0000256" key="3">
    <source>
        <dbReference type="SAM" id="MobiDB-lite"/>
    </source>
</evidence>
<dbReference type="InterPro" id="IPR011990">
    <property type="entry name" value="TPR-like_helical_dom_sf"/>
</dbReference>
<dbReference type="PANTHER" id="PTHR46224:SF63">
    <property type="entry name" value="OS02G0493300 PROTEIN"/>
    <property type="match status" value="1"/>
</dbReference>
<dbReference type="PRINTS" id="PR01415">
    <property type="entry name" value="ANKYRIN"/>
</dbReference>
<feature type="repeat" description="ANK" evidence="1">
    <location>
        <begin position="132"/>
        <end position="164"/>
    </location>
</feature>
<dbReference type="PROSITE" id="PS50088">
    <property type="entry name" value="ANK_REPEAT"/>
    <property type="match status" value="5"/>
</dbReference>
<feature type="repeat" description="ANK" evidence="1">
    <location>
        <begin position="164"/>
        <end position="196"/>
    </location>
</feature>
<accession>A0A5J9V283</accession>
<dbReference type="InterPro" id="IPR002110">
    <property type="entry name" value="Ankyrin_rpt"/>
</dbReference>
<dbReference type="PROSITE" id="PS50297">
    <property type="entry name" value="ANK_REP_REGION"/>
    <property type="match status" value="4"/>
</dbReference>
<dbReference type="PROSITE" id="PS50005">
    <property type="entry name" value="TPR"/>
    <property type="match status" value="1"/>
</dbReference>
<dbReference type="SMART" id="SM00248">
    <property type="entry name" value="ANK"/>
    <property type="match status" value="6"/>
</dbReference>
<dbReference type="InterPro" id="IPR051616">
    <property type="entry name" value="Cul2-RING_E3_ligase_SR"/>
</dbReference>
<feature type="repeat" description="ANK" evidence="1">
    <location>
        <begin position="99"/>
        <end position="131"/>
    </location>
</feature>
<feature type="repeat" description="ANK" evidence="1">
    <location>
        <begin position="228"/>
        <end position="260"/>
    </location>
</feature>
<dbReference type="Pfam" id="PF13637">
    <property type="entry name" value="Ank_4"/>
    <property type="match status" value="2"/>
</dbReference>
<dbReference type="InterPro" id="IPR036770">
    <property type="entry name" value="Ankyrin_rpt-contain_sf"/>
</dbReference>
<name>A0A5J9V283_9POAL</name>
<dbReference type="AlphaFoldDB" id="A0A5J9V283"/>
<reference evidence="4 5" key="1">
    <citation type="journal article" date="2019" name="Sci. Rep.">
        <title>A high-quality genome of Eragrostis curvula grass provides insights into Poaceae evolution and supports new strategies to enhance forage quality.</title>
        <authorList>
            <person name="Carballo J."/>
            <person name="Santos B.A.C.M."/>
            <person name="Zappacosta D."/>
            <person name="Garbus I."/>
            <person name="Selva J.P."/>
            <person name="Gallo C.A."/>
            <person name="Diaz A."/>
            <person name="Albertini E."/>
            <person name="Caccamo M."/>
            <person name="Echenique V."/>
        </authorList>
    </citation>
    <scope>NUCLEOTIDE SEQUENCE [LARGE SCALE GENOMIC DNA]</scope>
    <source>
        <strain evidence="5">cv. Victoria</strain>
        <tissue evidence="4">Leaf</tissue>
    </source>
</reference>
<proteinExistence type="predicted"/>
<sequence>MAPPRPAPARGGRRPPPDPVPLRPEQELLLEAAGDGDLVLFKRLAKLLDEGRGRITEEVEAVVECTAGALHFAAGHGQLKMCRYLVEELRVDVNAIHDYGESPLAYAINGRHIATVKYLLNHGADPDKADDKGFTSLHIASEEGFCNIVELLLSKGASVDALSNRGTPLHLAATNGHHQTVKILLNHNADCNKVVNGVYTPLLVAIYAQSLKSVKLLIKAGADVSGVGNITPLVAAVADGLTECMKCLLEAGADPNVPDEFGRMPIEFAAIHGAREDVAILFPLTSRIPAVRDWSVNGIIRHALSLPEQKVYESGLEKDVAKLKLQASKAIERADYLAAIELYTKAMGLDCDDATLFSNSSLCFLKMGEGEKAFADAYTCKMRRPDWPKAFYRQGAALLLLKDYEKACDALFDGFKMDPGNAEIETALREAMDSLRISRGGKKRLD</sequence>
<organism evidence="4 5">
    <name type="scientific">Eragrostis curvula</name>
    <name type="common">weeping love grass</name>
    <dbReference type="NCBI Taxonomy" id="38414"/>
    <lineage>
        <taxon>Eukaryota</taxon>
        <taxon>Viridiplantae</taxon>
        <taxon>Streptophyta</taxon>
        <taxon>Embryophyta</taxon>
        <taxon>Tracheophyta</taxon>
        <taxon>Spermatophyta</taxon>
        <taxon>Magnoliopsida</taxon>
        <taxon>Liliopsida</taxon>
        <taxon>Poales</taxon>
        <taxon>Poaceae</taxon>
        <taxon>PACMAD clade</taxon>
        <taxon>Chloridoideae</taxon>
        <taxon>Eragrostideae</taxon>
        <taxon>Eragrostidinae</taxon>
        <taxon>Eragrostis</taxon>
    </lineage>
</organism>
<feature type="repeat" description="TPR" evidence="2">
    <location>
        <begin position="388"/>
        <end position="421"/>
    </location>
</feature>
<evidence type="ECO:0000313" key="5">
    <source>
        <dbReference type="Proteomes" id="UP000324897"/>
    </source>
</evidence>
<feature type="region of interest" description="Disordered" evidence="3">
    <location>
        <begin position="1"/>
        <end position="23"/>
    </location>
</feature>
<dbReference type="Pfam" id="PF12796">
    <property type="entry name" value="Ank_2"/>
    <property type="match status" value="1"/>
</dbReference>
<dbReference type="Gene3D" id="1.25.40.10">
    <property type="entry name" value="Tetratricopeptide repeat domain"/>
    <property type="match status" value="1"/>
</dbReference>
<gene>
    <name evidence="4" type="ORF">EJB05_21638</name>
</gene>
<protein>
    <submittedName>
        <fullName evidence="4">Uncharacterized protein</fullName>
    </submittedName>
</protein>
<evidence type="ECO:0000256" key="1">
    <source>
        <dbReference type="PROSITE-ProRule" id="PRU00023"/>
    </source>
</evidence>
<keyword evidence="2" id="KW-0802">TPR repeat</keyword>